<dbReference type="Gene3D" id="1.10.10.10">
    <property type="entry name" value="Winged helix-like DNA-binding domain superfamily/Winged helix DNA-binding domain"/>
    <property type="match status" value="1"/>
</dbReference>
<dbReference type="Proteomes" id="UP000474757">
    <property type="component" value="Unassembled WGS sequence"/>
</dbReference>
<dbReference type="EMBL" id="JAAGAB010000002">
    <property type="protein sequence ID" value="NDV00823.1"/>
    <property type="molecule type" value="Genomic_DNA"/>
</dbReference>
<evidence type="ECO:0000256" key="3">
    <source>
        <dbReference type="ARBA" id="ARBA00023125"/>
    </source>
</evidence>
<dbReference type="InterPro" id="IPR036388">
    <property type="entry name" value="WH-like_DNA-bd_sf"/>
</dbReference>
<organism evidence="6 7">
    <name type="scientific">Pseudoroseicyclus tamaricis</name>
    <dbReference type="NCBI Taxonomy" id="2705421"/>
    <lineage>
        <taxon>Bacteria</taxon>
        <taxon>Pseudomonadati</taxon>
        <taxon>Pseudomonadota</taxon>
        <taxon>Alphaproteobacteria</taxon>
        <taxon>Rhodobacterales</taxon>
        <taxon>Paracoccaceae</taxon>
        <taxon>Pseudoroseicyclus</taxon>
    </lineage>
</organism>
<dbReference type="SUPFAM" id="SSF46785">
    <property type="entry name" value="Winged helix' DNA-binding domain"/>
    <property type="match status" value="1"/>
</dbReference>
<dbReference type="GO" id="GO:0003700">
    <property type="term" value="F:DNA-binding transcription factor activity"/>
    <property type="evidence" value="ECO:0007669"/>
    <property type="project" value="InterPro"/>
</dbReference>
<evidence type="ECO:0000256" key="1">
    <source>
        <dbReference type="ARBA" id="ARBA00009437"/>
    </source>
</evidence>
<proteinExistence type="inferred from homology"/>
<comment type="caution">
    <text evidence="6">The sequence shown here is derived from an EMBL/GenBank/DDBJ whole genome shotgun (WGS) entry which is preliminary data.</text>
</comment>
<keyword evidence="4" id="KW-0804">Transcription</keyword>
<dbReference type="SUPFAM" id="SSF53850">
    <property type="entry name" value="Periplasmic binding protein-like II"/>
    <property type="match status" value="1"/>
</dbReference>
<protein>
    <submittedName>
        <fullName evidence="6">LysR family transcriptional regulator</fullName>
    </submittedName>
</protein>
<accession>A0A6B2JHR4</accession>
<keyword evidence="2" id="KW-0805">Transcription regulation</keyword>
<feature type="domain" description="HTH lysR-type" evidence="5">
    <location>
        <begin position="22"/>
        <end position="77"/>
    </location>
</feature>
<dbReference type="PANTHER" id="PTHR30537">
    <property type="entry name" value="HTH-TYPE TRANSCRIPTIONAL REGULATOR"/>
    <property type="match status" value="1"/>
</dbReference>
<reference evidence="6 7" key="1">
    <citation type="submission" date="2020-02" db="EMBL/GenBank/DDBJ databases">
        <title>Pseudoroseicyclus tamarix, sp. nov., isolated from offshore sediment of a Tamarix chinensis forest.</title>
        <authorList>
            <person name="Gai Y."/>
        </authorList>
    </citation>
    <scope>NUCLEOTIDE SEQUENCE [LARGE SCALE GENOMIC DNA]</scope>
    <source>
        <strain evidence="6 7">CLL3-39</strain>
    </source>
</reference>
<dbReference type="AlphaFoldDB" id="A0A6B2JHR4"/>
<evidence type="ECO:0000259" key="5">
    <source>
        <dbReference type="PROSITE" id="PS50931"/>
    </source>
</evidence>
<dbReference type="GO" id="GO:0003677">
    <property type="term" value="F:DNA binding"/>
    <property type="evidence" value="ECO:0007669"/>
    <property type="project" value="UniProtKB-KW"/>
</dbReference>
<evidence type="ECO:0000256" key="4">
    <source>
        <dbReference type="ARBA" id="ARBA00023163"/>
    </source>
</evidence>
<dbReference type="PROSITE" id="PS50931">
    <property type="entry name" value="HTH_LYSR"/>
    <property type="match status" value="1"/>
</dbReference>
<name>A0A6B2JHR4_9RHOB</name>
<gene>
    <name evidence="6" type="ORF">GZA08_07555</name>
</gene>
<dbReference type="InterPro" id="IPR058163">
    <property type="entry name" value="LysR-type_TF_proteobact-type"/>
</dbReference>
<sequence>MMPVTTGQISNMVFSMQNSGSLDDLAIFHTVVREGGFRAASRRLGLAPSKISTTVARMEAALGVPLLRRTTRSVSTTDAGRALADRIGPLLAGLDAARAEAAEGADRVRGRLRLNVPGAVMPDVLPPILAAFHARHPEVEVEIMVENGVVDIVAAGCDAGIRYDEILAQDMVSVPLGPRTQQIALAAAPDYLLARGTPAAPRDLTEHQAIRYRLPAGPLLPWQLVEDGRTITVEPIPRLILGVNAIDTGLSFARAGIGIIATFRSWLERDFAAGTLIPVLPDRWPTRTGPRLYYPSRHAPRPLRAFIEICRSETVPSGTLGYQNQA</sequence>
<dbReference type="Pfam" id="PF00126">
    <property type="entry name" value="HTH_1"/>
    <property type="match status" value="1"/>
</dbReference>
<dbReference type="PANTHER" id="PTHR30537:SF5">
    <property type="entry name" value="HTH-TYPE TRANSCRIPTIONAL ACTIVATOR TTDR-RELATED"/>
    <property type="match status" value="1"/>
</dbReference>
<dbReference type="Gene3D" id="3.40.190.290">
    <property type="match status" value="1"/>
</dbReference>
<evidence type="ECO:0000256" key="2">
    <source>
        <dbReference type="ARBA" id="ARBA00023015"/>
    </source>
</evidence>
<keyword evidence="3" id="KW-0238">DNA-binding</keyword>
<evidence type="ECO:0000313" key="6">
    <source>
        <dbReference type="EMBL" id="NDV00823.1"/>
    </source>
</evidence>
<comment type="similarity">
    <text evidence="1">Belongs to the LysR transcriptional regulatory family.</text>
</comment>
<evidence type="ECO:0000313" key="7">
    <source>
        <dbReference type="Proteomes" id="UP000474757"/>
    </source>
</evidence>
<dbReference type="FunFam" id="1.10.10.10:FF:000001">
    <property type="entry name" value="LysR family transcriptional regulator"/>
    <property type="match status" value="1"/>
</dbReference>
<dbReference type="Pfam" id="PF03466">
    <property type="entry name" value="LysR_substrate"/>
    <property type="match status" value="1"/>
</dbReference>
<dbReference type="InterPro" id="IPR005119">
    <property type="entry name" value="LysR_subst-bd"/>
</dbReference>
<keyword evidence="7" id="KW-1185">Reference proteome</keyword>
<dbReference type="InterPro" id="IPR000847">
    <property type="entry name" value="LysR_HTH_N"/>
</dbReference>
<dbReference type="InterPro" id="IPR036390">
    <property type="entry name" value="WH_DNA-bd_sf"/>
</dbReference>